<evidence type="ECO:0000256" key="1">
    <source>
        <dbReference type="SAM" id="MobiDB-lite"/>
    </source>
</evidence>
<feature type="region of interest" description="Disordered" evidence="1">
    <location>
        <begin position="224"/>
        <end position="247"/>
    </location>
</feature>
<gene>
    <name evidence="2" type="ORF">ABEU19_003275</name>
</gene>
<organism evidence="2 3">
    <name type="scientific">Prescottella soli</name>
    <dbReference type="NCBI Taxonomy" id="1543852"/>
    <lineage>
        <taxon>Bacteria</taxon>
        <taxon>Bacillati</taxon>
        <taxon>Actinomycetota</taxon>
        <taxon>Actinomycetes</taxon>
        <taxon>Mycobacteriales</taxon>
        <taxon>Nocardiaceae</taxon>
        <taxon>Prescottella</taxon>
    </lineage>
</organism>
<dbReference type="Proteomes" id="UP001629744">
    <property type="component" value="Unassembled WGS sequence"/>
</dbReference>
<dbReference type="RefSeq" id="WP_348603477.1">
    <property type="nucleotide sequence ID" value="NZ_CP157276.1"/>
</dbReference>
<proteinExistence type="predicted"/>
<dbReference type="InterPro" id="IPR006311">
    <property type="entry name" value="TAT_signal"/>
</dbReference>
<keyword evidence="3" id="KW-1185">Reference proteome</keyword>
<sequence>MAQLDPSTPTTSARTSRGQFARITVAAAATAAAMAAAAPAIAGGAPIEAAVTGPAAPTLTTAVDGNDLTITLTDPNTSQRLTTCTAALVSVDKAIPLLPSLATGTLPPLSEIDPSVFAWGPSLTTTNFLTRERTYQVTDVPTGIYLTLGICTNLGGVAVDYAPTFIGPTVQVGSAAIQLGSTVIETPGAVAAILELLGIDTGSLGSSDSLGSATGSLGSADGPVGSAGSLGSTGSIGSARPTGSIGS</sequence>
<evidence type="ECO:0000313" key="3">
    <source>
        <dbReference type="Proteomes" id="UP001629744"/>
    </source>
</evidence>
<dbReference type="EMBL" id="JBDLNU010000004">
    <property type="protein sequence ID" value="MFM1729759.1"/>
    <property type="molecule type" value="Genomic_DNA"/>
</dbReference>
<name>A0ABW9FVX3_9NOCA</name>
<dbReference type="PROSITE" id="PS51318">
    <property type="entry name" value="TAT"/>
    <property type="match status" value="1"/>
</dbReference>
<comment type="caution">
    <text evidence="2">The sequence shown here is derived from an EMBL/GenBank/DDBJ whole genome shotgun (WGS) entry which is preliminary data.</text>
</comment>
<protein>
    <submittedName>
        <fullName evidence="2">Uncharacterized protein</fullName>
    </submittedName>
</protein>
<evidence type="ECO:0000313" key="2">
    <source>
        <dbReference type="EMBL" id="MFM1729759.1"/>
    </source>
</evidence>
<accession>A0ABW9FVX3</accession>
<reference evidence="2 3" key="1">
    <citation type="submission" date="2023-11" db="EMBL/GenBank/DDBJ databases">
        <authorList>
            <person name="Val-Calvo J."/>
            <person name="Scortti M."/>
            <person name="Vazquez-Boland J."/>
        </authorList>
    </citation>
    <scope>NUCLEOTIDE SEQUENCE [LARGE SCALE GENOMIC DNA]</scope>
    <source>
        <strain evidence="2 3">DSM 46662</strain>
    </source>
</reference>